<dbReference type="CDD" id="cd02248">
    <property type="entry name" value="Peptidase_C1A"/>
    <property type="match status" value="1"/>
</dbReference>
<dbReference type="GO" id="GO:0008234">
    <property type="term" value="F:cysteine-type peptidase activity"/>
    <property type="evidence" value="ECO:0007669"/>
    <property type="project" value="InterPro"/>
</dbReference>
<dbReference type="PROSITE" id="PS00139">
    <property type="entry name" value="THIOL_PROTEASE_CYS"/>
    <property type="match status" value="1"/>
</dbReference>
<accession>A0A151Z9A7</accession>
<dbReference type="InterPro" id="IPR035940">
    <property type="entry name" value="CAP_sf"/>
</dbReference>
<dbReference type="OrthoDB" id="10253408at2759"/>
<keyword evidence="2" id="KW-1015">Disulfide bond</keyword>
<dbReference type="InterPro" id="IPR025661">
    <property type="entry name" value="Pept_asp_AS"/>
</dbReference>
<dbReference type="PROSITE" id="PS00639">
    <property type="entry name" value="THIOL_PROTEASE_HIS"/>
    <property type="match status" value="1"/>
</dbReference>
<dbReference type="InterPro" id="IPR014044">
    <property type="entry name" value="CAP_dom"/>
</dbReference>
<dbReference type="Gene3D" id="3.90.70.10">
    <property type="entry name" value="Cysteine proteinases"/>
    <property type="match status" value="1"/>
</dbReference>
<keyword evidence="6" id="KW-1185">Reference proteome</keyword>
<dbReference type="InterPro" id="IPR038765">
    <property type="entry name" value="Papain-like_cys_pep_sf"/>
</dbReference>
<sequence length="558" mass="62565">MKYLDRIVPLVLLICLLFGQSEALYEVTPTDRVTATNILNTHRANLTPKPYGGMNQVSWSMDLENLIYQHTANCASNPLPATYANVTTLIYAQYYPNATAFFDLILKFYKDQYDYFTKGCKNTDCYYYEAAISNSTTQFACAYSKTDCTALNSAYSGVYQYACFFSPYPNYSDYPYKNQNVINSFSAADIDVILNYLNNERNTTKVKPSVPLSKLVWNQTLADGAAEYLEKCDYRQSEDAAYGYVLESTISTYAPGYDLYNSFNGGVYPVKLSYSYWDKTCSPYLCDPYLYMIKNTTQSVGCARKTCVQNGYAFVQTTCRYYPPAPIRIYPFPTNEVRPGPPPAPEPTGSIDWRRFNKVSPVKNQGGCGSCWAFSAAGAIESALLMKSNQSAPDTFDVSEQEFVSCTGPSSQGCNGGWPLEAMNRKNVTVESYTPYQGETGQCSDPSPYRPLLSWSGAEQVKQDKNTFVQALKDHGPFSICLYVGGDFYSYSGGVYEYKKMSPGINHAVLLVGYDLPGDYWIIKNSWGEYYGEDGYINIKADVDDFGKILEYGYRVIA</sequence>
<proteinExistence type="inferred from homology"/>
<dbReference type="InterPro" id="IPR000169">
    <property type="entry name" value="Pept_cys_AS"/>
</dbReference>
<keyword evidence="3" id="KW-0732">Signal</keyword>
<dbReference type="GO" id="GO:0006508">
    <property type="term" value="P:proteolysis"/>
    <property type="evidence" value="ECO:0007669"/>
    <property type="project" value="InterPro"/>
</dbReference>
<gene>
    <name evidence="5" type="ORF">DLAC_09166</name>
</gene>
<dbReference type="SMART" id="SM00645">
    <property type="entry name" value="Pept_C1"/>
    <property type="match status" value="1"/>
</dbReference>
<dbReference type="InterPro" id="IPR039417">
    <property type="entry name" value="Peptidase_C1A_papain-like"/>
</dbReference>
<dbReference type="Pfam" id="PF00112">
    <property type="entry name" value="Peptidase_C1"/>
    <property type="match status" value="1"/>
</dbReference>
<evidence type="ECO:0000313" key="5">
    <source>
        <dbReference type="EMBL" id="KYQ90541.1"/>
    </source>
</evidence>
<dbReference type="InterPro" id="IPR000668">
    <property type="entry name" value="Peptidase_C1A_C"/>
</dbReference>
<dbReference type="STRING" id="361077.A0A151Z9A7"/>
<comment type="caution">
    <text evidence="5">The sequence shown here is derived from an EMBL/GenBank/DDBJ whole genome shotgun (WGS) entry which is preliminary data.</text>
</comment>
<dbReference type="Pfam" id="PF00188">
    <property type="entry name" value="CAP"/>
    <property type="match status" value="2"/>
</dbReference>
<feature type="signal peptide" evidence="3">
    <location>
        <begin position="1"/>
        <end position="23"/>
    </location>
</feature>
<evidence type="ECO:0000256" key="3">
    <source>
        <dbReference type="SAM" id="SignalP"/>
    </source>
</evidence>
<name>A0A151Z9A7_TIELA</name>
<dbReference type="Proteomes" id="UP000076078">
    <property type="component" value="Unassembled WGS sequence"/>
</dbReference>
<feature type="domain" description="Peptidase C1A papain C-terminal" evidence="4">
    <location>
        <begin position="347"/>
        <end position="557"/>
    </location>
</feature>
<organism evidence="5 6">
    <name type="scientific">Tieghemostelium lacteum</name>
    <name type="common">Slime mold</name>
    <name type="synonym">Dictyostelium lacteum</name>
    <dbReference type="NCBI Taxonomy" id="361077"/>
    <lineage>
        <taxon>Eukaryota</taxon>
        <taxon>Amoebozoa</taxon>
        <taxon>Evosea</taxon>
        <taxon>Eumycetozoa</taxon>
        <taxon>Dictyostelia</taxon>
        <taxon>Dictyosteliales</taxon>
        <taxon>Raperosteliaceae</taxon>
        <taxon>Tieghemostelium</taxon>
    </lineage>
</organism>
<dbReference type="InParanoid" id="A0A151Z9A7"/>
<dbReference type="AlphaFoldDB" id="A0A151Z9A7"/>
<dbReference type="InterPro" id="IPR013128">
    <property type="entry name" value="Peptidase_C1A"/>
</dbReference>
<dbReference type="InterPro" id="IPR025660">
    <property type="entry name" value="Pept_his_AS"/>
</dbReference>
<evidence type="ECO:0000256" key="2">
    <source>
        <dbReference type="ARBA" id="ARBA00023157"/>
    </source>
</evidence>
<dbReference type="SUPFAM" id="SSF55797">
    <property type="entry name" value="PR-1-like"/>
    <property type="match status" value="2"/>
</dbReference>
<feature type="chain" id="PRO_5018631429" evidence="3">
    <location>
        <begin position="24"/>
        <end position="558"/>
    </location>
</feature>
<dbReference type="EMBL" id="LODT01000037">
    <property type="protein sequence ID" value="KYQ90541.1"/>
    <property type="molecule type" value="Genomic_DNA"/>
</dbReference>
<dbReference type="Gene3D" id="3.40.33.10">
    <property type="entry name" value="CAP"/>
    <property type="match status" value="2"/>
</dbReference>
<evidence type="ECO:0000256" key="1">
    <source>
        <dbReference type="ARBA" id="ARBA00008455"/>
    </source>
</evidence>
<dbReference type="PRINTS" id="PR00705">
    <property type="entry name" value="PAPAIN"/>
</dbReference>
<evidence type="ECO:0000313" key="6">
    <source>
        <dbReference type="Proteomes" id="UP000076078"/>
    </source>
</evidence>
<dbReference type="PANTHER" id="PTHR12411">
    <property type="entry name" value="CYSTEINE PROTEASE FAMILY C1-RELATED"/>
    <property type="match status" value="1"/>
</dbReference>
<evidence type="ECO:0000259" key="4">
    <source>
        <dbReference type="SMART" id="SM00645"/>
    </source>
</evidence>
<dbReference type="PROSITE" id="PS00640">
    <property type="entry name" value="THIOL_PROTEASE_ASN"/>
    <property type="match status" value="1"/>
</dbReference>
<protein>
    <submittedName>
        <fullName evidence="5">Gamete and mating-type specific protein</fullName>
    </submittedName>
</protein>
<comment type="similarity">
    <text evidence="1">Belongs to the peptidase C1 family.</text>
</comment>
<dbReference type="SUPFAM" id="SSF54001">
    <property type="entry name" value="Cysteine proteinases"/>
    <property type="match status" value="1"/>
</dbReference>
<reference evidence="5 6" key="1">
    <citation type="submission" date="2015-12" db="EMBL/GenBank/DDBJ databases">
        <title>Dictyostelia acquired genes for synthesis and detection of signals that induce cell-type specialization by lateral gene transfer from prokaryotes.</title>
        <authorList>
            <person name="Gloeckner G."/>
            <person name="Schaap P."/>
        </authorList>
    </citation>
    <scope>NUCLEOTIDE SEQUENCE [LARGE SCALE GENOMIC DNA]</scope>
    <source>
        <strain evidence="5 6">TK</strain>
    </source>
</reference>